<evidence type="ECO:0000313" key="4">
    <source>
        <dbReference type="EMBL" id="ALG06523.1"/>
    </source>
</evidence>
<evidence type="ECO:0000259" key="3">
    <source>
        <dbReference type="Pfam" id="PF13406"/>
    </source>
</evidence>
<dbReference type="InterPro" id="IPR023346">
    <property type="entry name" value="Lysozyme-like_dom_sf"/>
</dbReference>
<dbReference type="PANTHER" id="PTHR30163:SF8">
    <property type="entry name" value="LYTIC MUREIN TRANSGLYCOSYLASE"/>
    <property type="match status" value="1"/>
</dbReference>
<dbReference type="Proteomes" id="UP000063699">
    <property type="component" value="Chromosome"/>
</dbReference>
<feature type="region of interest" description="Disordered" evidence="1">
    <location>
        <begin position="1"/>
        <end position="20"/>
    </location>
</feature>
<dbReference type="STRING" id="860235.AOZ06_05910"/>
<keyword evidence="2" id="KW-0472">Membrane</keyword>
<dbReference type="CDD" id="cd13399">
    <property type="entry name" value="Slt35-like"/>
    <property type="match status" value="1"/>
</dbReference>
<sequence length="265" mass="28846">MTSSLPIAPPTPERPRPKRRGLPKLLMVGLLIGVIVAAYLVLRDDGEPRRSARQPQFPVPALTPAARTTVPFQAPPVDMAAVQDMSRRMQIPERSLIAYAKAEQRQREVDAGCGISWTMLAGIGRKESFHGRINSTTINPDGTLSKPIIGVPLDGSPGFKAIRDTDKGVLDQDTTWDRALGPMQFLPATWKRWGVRSSGDGKPADPQNLDDAAATAARYLCESGGNKLTNPQGWWQAVLTYNESVAYGRDVFSGQEAYAKAVNPQ</sequence>
<keyword evidence="2" id="KW-0812">Transmembrane</keyword>
<dbReference type="GO" id="GO:0009253">
    <property type="term" value="P:peptidoglycan catabolic process"/>
    <property type="evidence" value="ECO:0007669"/>
    <property type="project" value="TreeGrafter"/>
</dbReference>
<dbReference type="Gene3D" id="1.10.530.10">
    <property type="match status" value="1"/>
</dbReference>
<protein>
    <recommendedName>
        <fullName evidence="3">Transglycosylase SLT domain-containing protein</fullName>
    </recommendedName>
</protein>
<evidence type="ECO:0000313" key="5">
    <source>
        <dbReference type="Proteomes" id="UP000063699"/>
    </source>
</evidence>
<reference evidence="4 5" key="1">
    <citation type="submission" date="2015-07" db="EMBL/GenBank/DDBJ databases">
        <title>Genome sequencing of Kibdelosporangium phytohabitans.</title>
        <authorList>
            <person name="Qin S."/>
            <person name="Xing K."/>
        </authorList>
    </citation>
    <scope>NUCLEOTIDE SEQUENCE [LARGE SCALE GENOMIC DNA]</scope>
    <source>
        <strain evidence="4 5">KLBMP1111</strain>
    </source>
</reference>
<dbReference type="EMBL" id="CP012752">
    <property type="protein sequence ID" value="ALG06523.1"/>
    <property type="molecule type" value="Genomic_DNA"/>
</dbReference>
<feature type="domain" description="Transglycosylase SLT" evidence="3">
    <location>
        <begin position="170"/>
        <end position="224"/>
    </location>
</feature>
<dbReference type="RefSeq" id="WP_054288496.1">
    <property type="nucleotide sequence ID" value="NZ_CP012752.1"/>
</dbReference>
<dbReference type="Pfam" id="PF13406">
    <property type="entry name" value="SLT_2"/>
    <property type="match status" value="1"/>
</dbReference>
<name>A0A0N9HWS2_9PSEU</name>
<evidence type="ECO:0000256" key="2">
    <source>
        <dbReference type="SAM" id="Phobius"/>
    </source>
</evidence>
<dbReference type="PANTHER" id="PTHR30163">
    <property type="entry name" value="MEMBRANE-BOUND LYTIC MUREIN TRANSGLYCOSYLASE B"/>
    <property type="match status" value="1"/>
</dbReference>
<feature type="transmembrane region" description="Helical" evidence="2">
    <location>
        <begin position="21"/>
        <end position="42"/>
    </location>
</feature>
<dbReference type="GO" id="GO:0008933">
    <property type="term" value="F:peptidoglycan lytic transglycosylase activity"/>
    <property type="evidence" value="ECO:0007669"/>
    <property type="project" value="TreeGrafter"/>
</dbReference>
<organism evidence="4 5">
    <name type="scientific">Kibdelosporangium phytohabitans</name>
    <dbReference type="NCBI Taxonomy" id="860235"/>
    <lineage>
        <taxon>Bacteria</taxon>
        <taxon>Bacillati</taxon>
        <taxon>Actinomycetota</taxon>
        <taxon>Actinomycetes</taxon>
        <taxon>Pseudonocardiales</taxon>
        <taxon>Pseudonocardiaceae</taxon>
        <taxon>Kibdelosporangium</taxon>
    </lineage>
</organism>
<dbReference type="OrthoDB" id="9796191at2"/>
<keyword evidence="5" id="KW-1185">Reference proteome</keyword>
<dbReference type="InterPro" id="IPR031304">
    <property type="entry name" value="SLT_2"/>
</dbReference>
<evidence type="ECO:0000256" key="1">
    <source>
        <dbReference type="SAM" id="MobiDB-lite"/>
    </source>
</evidence>
<dbReference type="SUPFAM" id="SSF53955">
    <property type="entry name" value="Lysozyme-like"/>
    <property type="match status" value="1"/>
</dbReference>
<dbReference type="KEGG" id="kphy:AOZ06_05910"/>
<dbReference type="InterPro" id="IPR043426">
    <property type="entry name" value="MltB-like"/>
</dbReference>
<accession>A0A0N9HWS2</accession>
<keyword evidence="2" id="KW-1133">Transmembrane helix</keyword>
<gene>
    <name evidence="4" type="ORF">AOZ06_05910</name>
</gene>
<dbReference type="AlphaFoldDB" id="A0A0N9HWS2"/>
<proteinExistence type="predicted"/>